<dbReference type="RefSeq" id="WP_123125650.1">
    <property type="nucleotide sequence ID" value="NZ_RJJD01000002.1"/>
</dbReference>
<dbReference type="OrthoDB" id="9797341at2"/>
<dbReference type="InterPro" id="IPR011006">
    <property type="entry name" value="CheY-like_superfamily"/>
</dbReference>
<dbReference type="EMBL" id="RJJD01000002">
    <property type="protein sequence ID" value="RNI30432.1"/>
    <property type="molecule type" value="Genomic_DNA"/>
</dbReference>
<dbReference type="SMART" id="SM00421">
    <property type="entry name" value="HTH_LUXR"/>
    <property type="match status" value="1"/>
</dbReference>
<name>A0A3M9MY04_9BACT</name>
<dbReference type="SMART" id="SM00448">
    <property type="entry name" value="REC"/>
    <property type="match status" value="1"/>
</dbReference>
<organism evidence="6 7">
    <name type="scientific">Rufibacter latericius</name>
    <dbReference type="NCBI Taxonomy" id="2487040"/>
    <lineage>
        <taxon>Bacteria</taxon>
        <taxon>Pseudomonadati</taxon>
        <taxon>Bacteroidota</taxon>
        <taxon>Cytophagia</taxon>
        <taxon>Cytophagales</taxon>
        <taxon>Hymenobacteraceae</taxon>
        <taxon>Rufibacter</taxon>
    </lineage>
</organism>
<dbReference type="PRINTS" id="PR00038">
    <property type="entry name" value="HTHLUXR"/>
</dbReference>
<dbReference type="InterPro" id="IPR001789">
    <property type="entry name" value="Sig_transdc_resp-reg_receiver"/>
</dbReference>
<dbReference type="CDD" id="cd17535">
    <property type="entry name" value="REC_NarL-like"/>
    <property type="match status" value="1"/>
</dbReference>
<dbReference type="CDD" id="cd06170">
    <property type="entry name" value="LuxR_C_like"/>
    <property type="match status" value="1"/>
</dbReference>
<keyword evidence="7" id="KW-1185">Reference proteome</keyword>
<accession>A0A3M9MY04</accession>
<dbReference type="PROSITE" id="PS50043">
    <property type="entry name" value="HTH_LUXR_2"/>
    <property type="match status" value="1"/>
</dbReference>
<dbReference type="PROSITE" id="PS50110">
    <property type="entry name" value="RESPONSE_REGULATORY"/>
    <property type="match status" value="1"/>
</dbReference>
<evidence type="ECO:0000256" key="2">
    <source>
        <dbReference type="ARBA" id="ARBA00023125"/>
    </source>
</evidence>
<dbReference type="Pfam" id="PF00072">
    <property type="entry name" value="Response_reg"/>
    <property type="match status" value="1"/>
</dbReference>
<gene>
    <name evidence="6" type="ORF">EFB08_03965</name>
</gene>
<dbReference type="PANTHER" id="PTHR43214:SF43">
    <property type="entry name" value="TWO-COMPONENT RESPONSE REGULATOR"/>
    <property type="match status" value="1"/>
</dbReference>
<dbReference type="Proteomes" id="UP000272117">
    <property type="component" value="Unassembled WGS sequence"/>
</dbReference>
<evidence type="ECO:0000313" key="6">
    <source>
        <dbReference type="EMBL" id="RNI30432.1"/>
    </source>
</evidence>
<dbReference type="GO" id="GO:0000160">
    <property type="term" value="P:phosphorelay signal transduction system"/>
    <property type="evidence" value="ECO:0007669"/>
    <property type="project" value="InterPro"/>
</dbReference>
<evidence type="ECO:0000313" key="7">
    <source>
        <dbReference type="Proteomes" id="UP000272117"/>
    </source>
</evidence>
<dbReference type="GO" id="GO:0003677">
    <property type="term" value="F:DNA binding"/>
    <property type="evidence" value="ECO:0007669"/>
    <property type="project" value="UniProtKB-KW"/>
</dbReference>
<keyword evidence="1 3" id="KW-0597">Phosphoprotein</keyword>
<comment type="caution">
    <text evidence="6">The sequence shown here is derived from an EMBL/GenBank/DDBJ whole genome shotgun (WGS) entry which is preliminary data.</text>
</comment>
<dbReference type="InterPro" id="IPR016032">
    <property type="entry name" value="Sig_transdc_resp-reg_C-effctor"/>
</dbReference>
<dbReference type="AlphaFoldDB" id="A0A3M9MY04"/>
<protein>
    <submittedName>
        <fullName evidence="6">DNA-binding response regulator</fullName>
    </submittedName>
</protein>
<dbReference type="SUPFAM" id="SSF52172">
    <property type="entry name" value="CheY-like"/>
    <property type="match status" value="1"/>
</dbReference>
<dbReference type="InterPro" id="IPR039420">
    <property type="entry name" value="WalR-like"/>
</dbReference>
<dbReference type="GO" id="GO:0006355">
    <property type="term" value="P:regulation of DNA-templated transcription"/>
    <property type="evidence" value="ECO:0007669"/>
    <property type="project" value="InterPro"/>
</dbReference>
<dbReference type="SUPFAM" id="SSF46894">
    <property type="entry name" value="C-terminal effector domain of the bipartite response regulators"/>
    <property type="match status" value="1"/>
</dbReference>
<keyword evidence="2 6" id="KW-0238">DNA-binding</keyword>
<evidence type="ECO:0000256" key="3">
    <source>
        <dbReference type="PROSITE-ProRule" id="PRU00169"/>
    </source>
</evidence>
<dbReference type="Pfam" id="PF00196">
    <property type="entry name" value="GerE"/>
    <property type="match status" value="1"/>
</dbReference>
<feature type="modified residue" description="4-aspartylphosphate" evidence="3">
    <location>
        <position position="56"/>
    </location>
</feature>
<feature type="domain" description="HTH luxR-type" evidence="4">
    <location>
        <begin position="150"/>
        <end position="215"/>
    </location>
</feature>
<sequence>MIKVAIADNHALVREGLKTMLNNSPDAGINLVDEVESGTDLVQLLKQVEVDVVLMDISMPDMDGLQATRQIKQQHPLVKVLILSMLEDERFVVEAMQAGANGYLTKTVSRKELVRAIQITAGGEVYIGTHISLKLLGKIPLEDNKIPTPEEKTESNLTKRELEVLSLIAQGYTTTQMADKLFTSKRTIESHRQHLLEKTNSKNTASLIAYAATHHLLN</sequence>
<evidence type="ECO:0000259" key="4">
    <source>
        <dbReference type="PROSITE" id="PS50043"/>
    </source>
</evidence>
<reference evidence="6 7" key="1">
    <citation type="submission" date="2018-11" db="EMBL/GenBank/DDBJ databases">
        <title>Rufibacter latericius sp. nov., isolated from water in Baiyang Lake.</title>
        <authorList>
            <person name="Yang Y."/>
        </authorList>
    </citation>
    <scope>NUCLEOTIDE SEQUENCE [LARGE SCALE GENOMIC DNA]</scope>
    <source>
        <strain evidence="6 7">R-22-1c-1</strain>
    </source>
</reference>
<evidence type="ECO:0000259" key="5">
    <source>
        <dbReference type="PROSITE" id="PS50110"/>
    </source>
</evidence>
<dbReference type="PANTHER" id="PTHR43214">
    <property type="entry name" value="TWO-COMPONENT RESPONSE REGULATOR"/>
    <property type="match status" value="1"/>
</dbReference>
<dbReference type="InterPro" id="IPR000792">
    <property type="entry name" value="Tscrpt_reg_LuxR_C"/>
</dbReference>
<dbReference type="InterPro" id="IPR058245">
    <property type="entry name" value="NreC/VraR/RcsB-like_REC"/>
</dbReference>
<proteinExistence type="predicted"/>
<evidence type="ECO:0000256" key="1">
    <source>
        <dbReference type="ARBA" id="ARBA00022553"/>
    </source>
</evidence>
<feature type="domain" description="Response regulatory" evidence="5">
    <location>
        <begin position="3"/>
        <end position="121"/>
    </location>
</feature>
<dbReference type="Gene3D" id="3.40.50.2300">
    <property type="match status" value="1"/>
</dbReference>